<evidence type="ECO:0000256" key="5">
    <source>
        <dbReference type="ARBA" id="ARBA00023136"/>
    </source>
</evidence>
<evidence type="ECO:0000256" key="6">
    <source>
        <dbReference type="SAM" id="Phobius"/>
    </source>
</evidence>
<name>A0A6I2LCP9_9BURK</name>
<dbReference type="InterPro" id="IPR004752">
    <property type="entry name" value="AmpG_permease/AT-1"/>
</dbReference>
<dbReference type="Proteomes" id="UP000433309">
    <property type="component" value="Unassembled WGS sequence"/>
</dbReference>
<evidence type="ECO:0000313" key="8">
    <source>
        <dbReference type="Proteomes" id="UP000433309"/>
    </source>
</evidence>
<feature type="transmembrane region" description="Helical" evidence="6">
    <location>
        <begin position="57"/>
        <end position="79"/>
    </location>
</feature>
<evidence type="ECO:0000256" key="1">
    <source>
        <dbReference type="ARBA" id="ARBA00004141"/>
    </source>
</evidence>
<feature type="transmembrane region" description="Helical" evidence="6">
    <location>
        <begin position="26"/>
        <end position="45"/>
    </location>
</feature>
<dbReference type="SUPFAM" id="SSF103473">
    <property type="entry name" value="MFS general substrate transporter"/>
    <property type="match status" value="1"/>
</dbReference>
<dbReference type="RefSeq" id="WP_154382889.1">
    <property type="nucleotide sequence ID" value="NZ_WKJK01000021.1"/>
</dbReference>
<accession>A0A6I2LCP9</accession>
<dbReference type="NCBIfam" id="TIGR00901">
    <property type="entry name" value="2A0125"/>
    <property type="match status" value="1"/>
</dbReference>
<evidence type="ECO:0000313" key="7">
    <source>
        <dbReference type="EMBL" id="MRW94019.1"/>
    </source>
</evidence>
<feature type="transmembrane region" description="Helical" evidence="6">
    <location>
        <begin position="367"/>
        <end position="388"/>
    </location>
</feature>
<dbReference type="InterPro" id="IPR036259">
    <property type="entry name" value="MFS_trans_sf"/>
</dbReference>
<dbReference type="Gene3D" id="1.20.1250.20">
    <property type="entry name" value="MFS general substrate transporter like domains"/>
    <property type="match status" value="1"/>
</dbReference>
<evidence type="ECO:0000256" key="4">
    <source>
        <dbReference type="ARBA" id="ARBA00022989"/>
    </source>
</evidence>
<gene>
    <name evidence="7" type="ORF">GJ699_28915</name>
</gene>
<dbReference type="InterPro" id="IPR011701">
    <property type="entry name" value="MFS"/>
</dbReference>
<dbReference type="AlphaFoldDB" id="A0A6I2LCP9"/>
<dbReference type="GO" id="GO:0016020">
    <property type="term" value="C:membrane"/>
    <property type="evidence" value="ECO:0007669"/>
    <property type="project" value="UniProtKB-SubCell"/>
</dbReference>
<feature type="transmembrane region" description="Helical" evidence="6">
    <location>
        <begin position="394"/>
        <end position="412"/>
    </location>
</feature>
<dbReference type="PANTHER" id="PTHR12778">
    <property type="entry name" value="SOLUTE CARRIER FAMILY 33 ACETYL-COA TRANSPORTER -RELATED"/>
    <property type="match status" value="1"/>
</dbReference>
<dbReference type="EMBL" id="WKJK01000021">
    <property type="protein sequence ID" value="MRW94019.1"/>
    <property type="molecule type" value="Genomic_DNA"/>
</dbReference>
<comment type="subcellular location">
    <subcellularLocation>
        <location evidence="1">Membrane</location>
        <topology evidence="1">Multi-pass membrane protein</topology>
    </subcellularLocation>
</comment>
<comment type="caution">
    <text evidence="7">The sequence shown here is derived from an EMBL/GenBank/DDBJ whole genome shotgun (WGS) entry which is preliminary data.</text>
</comment>
<evidence type="ECO:0000256" key="3">
    <source>
        <dbReference type="ARBA" id="ARBA00022692"/>
    </source>
</evidence>
<proteinExistence type="predicted"/>
<feature type="transmembrane region" description="Helical" evidence="6">
    <location>
        <begin position="303"/>
        <end position="323"/>
    </location>
</feature>
<dbReference type="GO" id="GO:0022857">
    <property type="term" value="F:transmembrane transporter activity"/>
    <property type="evidence" value="ECO:0007669"/>
    <property type="project" value="InterPro"/>
</dbReference>
<keyword evidence="5 6" id="KW-0472">Membrane</keyword>
<sequence>MAGREQGGGADAVARPWYSYLNGRTVSILFLGFSSGLPLYTLIYLMQAWLAKAGLDVKALGLFGLAMFPYTFKFLWAPFMDRYTVLPLGRRRGWMAITQLALFVLIGGLGMLNPKLELTLITGMVFLIAFMSASQDVVIDAYRREILAEEEQGLGAAIIVNAYKAASLIPSALGLVLADSQPWQLVFWTVAAFMLPGFVCTLLAKEPVVYGEPPKNLEEAVVLPFREFVLRDGWKQALFIIAFVLLYKIGDTMSTALSTKFFLDIGFTTKQIGLAANATGWWASLAGGAVGGIWMVKLGINRALWVFGVLQALAILGFAWLAHTGPDQVLLSAVFGFEAFASLGLGSAALVAFMSRATDPRYTATQYALFSSLAAVPRTFINSSVGYIVAETGWFWFFIVCFILAFPAMIMLPKIAPWNSGHDGHEKA</sequence>
<protein>
    <submittedName>
        <fullName evidence="7">MFS transporter</fullName>
    </submittedName>
</protein>
<reference evidence="7 8" key="1">
    <citation type="submission" date="2019-11" db="EMBL/GenBank/DDBJ databases">
        <title>Novel species isolated from a subtropical stream in China.</title>
        <authorList>
            <person name="Lu H."/>
        </authorList>
    </citation>
    <scope>NUCLEOTIDE SEQUENCE [LARGE SCALE GENOMIC DNA]</scope>
    <source>
        <strain evidence="7 8">FT80W</strain>
    </source>
</reference>
<feature type="transmembrane region" description="Helical" evidence="6">
    <location>
        <begin position="185"/>
        <end position="204"/>
    </location>
</feature>
<feature type="transmembrane region" description="Helical" evidence="6">
    <location>
        <begin position="91"/>
        <end position="109"/>
    </location>
</feature>
<dbReference type="Pfam" id="PF07690">
    <property type="entry name" value="MFS_1"/>
    <property type="match status" value="1"/>
</dbReference>
<keyword evidence="3 6" id="KW-0812">Transmembrane</keyword>
<feature type="transmembrane region" description="Helical" evidence="6">
    <location>
        <begin position="233"/>
        <end position="250"/>
    </location>
</feature>
<feature type="transmembrane region" description="Helical" evidence="6">
    <location>
        <begin position="116"/>
        <end position="134"/>
    </location>
</feature>
<evidence type="ECO:0000256" key="2">
    <source>
        <dbReference type="ARBA" id="ARBA00022448"/>
    </source>
</evidence>
<organism evidence="7 8">
    <name type="scientific">Duganella guangzhouensis</name>
    <dbReference type="NCBI Taxonomy" id="2666084"/>
    <lineage>
        <taxon>Bacteria</taxon>
        <taxon>Pseudomonadati</taxon>
        <taxon>Pseudomonadota</taxon>
        <taxon>Betaproteobacteria</taxon>
        <taxon>Burkholderiales</taxon>
        <taxon>Oxalobacteraceae</taxon>
        <taxon>Telluria group</taxon>
        <taxon>Duganella</taxon>
    </lineage>
</organism>
<feature type="transmembrane region" description="Helical" evidence="6">
    <location>
        <begin position="154"/>
        <end position="178"/>
    </location>
</feature>
<dbReference type="PANTHER" id="PTHR12778:SF10">
    <property type="entry name" value="MAJOR FACILITATOR SUPERFAMILY DOMAIN-CONTAINING PROTEIN 3"/>
    <property type="match status" value="1"/>
</dbReference>
<dbReference type="CDD" id="cd17486">
    <property type="entry name" value="MFS_AmpG_like"/>
    <property type="match status" value="1"/>
</dbReference>
<keyword evidence="2" id="KW-0813">Transport</keyword>
<keyword evidence="4 6" id="KW-1133">Transmembrane helix</keyword>
<feature type="transmembrane region" description="Helical" evidence="6">
    <location>
        <begin position="329"/>
        <end position="355"/>
    </location>
</feature>
<keyword evidence="8" id="KW-1185">Reference proteome</keyword>